<evidence type="ECO:0000256" key="1">
    <source>
        <dbReference type="ARBA" id="ARBA00008950"/>
    </source>
</evidence>
<dbReference type="Gene3D" id="3.60.21.10">
    <property type="match status" value="1"/>
</dbReference>
<evidence type="ECO:0000259" key="2">
    <source>
        <dbReference type="Pfam" id="PF12850"/>
    </source>
</evidence>
<accession>A0A8J3IGI2</accession>
<dbReference type="Proteomes" id="UP000597444">
    <property type="component" value="Unassembled WGS sequence"/>
</dbReference>
<dbReference type="PANTHER" id="PTHR42850">
    <property type="entry name" value="METALLOPHOSPHOESTERASE"/>
    <property type="match status" value="1"/>
</dbReference>
<sequence length="249" mass="27432">MRLALISDIHGNLVALEAVLAEIAQQNIAHDSQHILCLGDVAAFGPQPLQVLARLQSIGCPVVMGNTDAELLNPSLLQPANEPGNRWEDIGRWCAQQLTEADKAYISSFQPTISYPFLNGKTLLAYHGSPRSFSELLRPTTSEEDLEQAFAGYNAHIMVGGHTHMQMFRRHKDMLVLNPGSVGFGMDRVSPLAEVRHPAWAEYAILSIEGDALNVELRRTPFDTTLLLQAIQSSGISHAEWLANTWTKV</sequence>
<dbReference type="GO" id="GO:0005737">
    <property type="term" value="C:cytoplasm"/>
    <property type="evidence" value="ECO:0007669"/>
    <property type="project" value="TreeGrafter"/>
</dbReference>
<dbReference type="EMBL" id="BNJK01000001">
    <property type="protein sequence ID" value="GHO92030.1"/>
    <property type="molecule type" value="Genomic_DNA"/>
</dbReference>
<organism evidence="3 4">
    <name type="scientific">Reticulibacter mediterranei</name>
    <dbReference type="NCBI Taxonomy" id="2778369"/>
    <lineage>
        <taxon>Bacteria</taxon>
        <taxon>Bacillati</taxon>
        <taxon>Chloroflexota</taxon>
        <taxon>Ktedonobacteria</taxon>
        <taxon>Ktedonobacterales</taxon>
        <taxon>Reticulibacteraceae</taxon>
        <taxon>Reticulibacter</taxon>
    </lineage>
</organism>
<feature type="domain" description="Calcineurin-like phosphoesterase" evidence="2">
    <location>
        <begin position="1"/>
        <end position="186"/>
    </location>
</feature>
<dbReference type="InterPro" id="IPR011152">
    <property type="entry name" value="Pesterase_MJ0912"/>
</dbReference>
<dbReference type="RefSeq" id="WP_220202893.1">
    <property type="nucleotide sequence ID" value="NZ_BNJK01000001.1"/>
</dbReference>
<dbReference type="GO" id="GO:0016791">
    <property type="term" value="F:phosphatase activity"/>
    <property type="evidence" value="ECO:0007669"/>
    <property type="project" value="TreeGrafter"/>
</dbReference>
<dbReference type="PANTHER" id="PTHR42850:SF2">
    <property type="entry name" value="BLL5683 PROTEIN"/>
    <property type="match status" value="1"/>
</dbReference>
<dbReference type="SUPFAM" id="SSF56300">
    <property type="entry name" value="Metallo-dependent phosphatases"/>
    <property type="match status" value="1"/>
</dbReference>
<evidence type="ECO:0000313" key="4">
    <source>
        <dbReference type="Proteomes" id="UP000597444"/>
    </source>
</evidence>
<proteinExistence type="inferred from homology"/>
<dbReference type="InterPro" id="IPR050126">
    <property type="entry name" value="Ap4A_hydrolase"/>
</dbReference>
<evidence type="ECO:0000313" key="3">
    <source>
        <dbReference type="EMBL" id="GHO92030.1"/>
    </source>
</evidence>
<reference evidence="3" key="1">
    <citation type="submission" date="2020-10" db="EMBL/GenBank/DDBJ databases">
        <title>Taxonomic study of unclassified bacteria belonging to the class Ktedonobacteria.</title>
        <authorList>
            <person name="Yabe S."/>
            <person name="Wang C.M."/>
            <person name="Zheng Y."/>
            <person name="Sakai Y."/>
            <person name="Cavaletti L."/>
            <person name="Monciardini P."/>
            <person name="Donadio S."/>
        </authorList>
    </citation>
    <scope>NUCLEOTIDE SEQUENCE</scope>
    <source>
        <strain evidence="3">ID150040</strain>
    </source>
</reference>
<comment type="caution">
    <text evidence="3">The sequence shown here is derived from an EMBL/GenBank/DDBJ whole genome shotgun (WGS) entry which is preliminary data.</text>
</comment>
<dbReference type="PIRSF" id="PIRSF000883">
    <property type="entry name" value="Pesterase_MJ0912"/>
    <property type="match status" value="1"/>
</dbReference>
<name>A0A8J3IGI2_9CHLR</name>
<gene>
    <name evidence="3" type="ORF">KSF_020780</name>
</gene>
<dbReference type="Pfam" id="PF12850">
    <property type="entry name" value="Metallophos_2"/>
    <property type="match status" value="1"/>
</dbReference>
<dbReference type="InterPro" id="IPR029052">
    <property type="entry name" value="Metallo-depent_PP-like"/>
</dbReference>
<protein>
    <submittedName>
        <fullName evidence="3">Phosphoesterase</fullName>
    </submittedName>
</protein>
<comment type="similarity">
    <text evidence="1">Belongs to the metallophosphoesterase superfamily. YfcE family.</text>
</comment>
<keyword evidence="4" id="KW-1185">Reference proteome</keyword>
<dbReference type="InterPro" id="IPR024654">
    <property type="entry name" value="Calcineurin-like_PHP_lpxH"/>
</dbReference>
<dbReference type="AlphaFoldDB" id="A0A8J3IGI2"/>